<comment type="cofactor">
    <cofactor evidence="1">
        <name>FAD</name>
        <dbReference type="ChEBI" id="CHEBI:57692"/>
    </cofactor>
</comment>
<comment type="similarity">
    <text evidence="2">Belongs to the flavin monoamine oxidase family.</text>
</comment>
<dbReference type="PANTHER" id="PTHR43563:SF1">
    <property type="entry name" value="AMINE OXIDASE [FLAVIN-CONTAINING] B"/>
    <property type="match status" value="1"/>
</dbReference>
<dbReference type="Proteomes" id="UP000322244">
    <property type="component" value="Unassembled WGS sequence"/>
</dbReference>
<dbReference type="GO" id="GO:0016491">
    <property type="term" value="F:oxidoreductase activity"/>
    <property type="evidence" value="ECO:0007669"/>
    <property type="project" value="UniProtKB-KW"/>
</dbReference>
<feature type="binding site" evidence="4">
    <location>
        <position position="429"/>
    </location>
    <ligand>
        <name>FAD</name>
        <dbReference type="ChEBI" id="CHEBI:57692"/>
    </ligand>
</feature>
<dbReference type="SUPFAM" id="SSF51905">
    <property type="entry name" value="FAD/NAD(P)-binding domain"/>
    <property type="match status" value="1"/>
</dbReference>
<sequence length="466" mass="51047">MRDITDNPSIEADVVIVGAGFAGITAAREISRAGKTVAVLEARSRIGGRSLSHPIGDGKIVEFGCEHIGRRGAVADEMADAVGISSYKQYDRGYKLTDQHDKLVRWKGQIPRANPITLADYFQAAMRLERMRREVPEETPWDAPHARRWDSETLSSWMRRNMLTRGGRTLMSLLTEAGFAAPATEISLLHILNYSNGLGGYRAVTKVTGGSLERRLVGGSQGLVHRLAENIEEQIFLGAVVRRIEQFRDRVRLTGPGFDAVGRRVVITVPVPLAARIEYLPALPGYRDQLTQRLPAGSVIKYLSVYDEPFWRKEELSGTALSHVGPVQAVMDGSPPDGSPGVLTAFVTGPNARKLARLPGAARRDAVVGALTRIFGPRAGRPFELFEKDWMAEEYTRGCYHGCTPPGLLTEYGAALRNPIGRIHWAGSETVPIEYGSMSGAIDSGRRVATEILDLEAYSQMNGRTV</sequence>
<dbReference type="OrthoDB" id="337830at2"/>
<dbReference type="AlphaFoldDB" id="A0A5A7S4W0"/>
<name>A0A5A7S4W0_9NOCA</name>
<accession>A0A5A7S4W0</accession>
<protein>
    <submittedName>
        <fullName evidence="6">FAD-dependent oxidoreductase</fullName>
    </submittedName>
</protein>
<evidence type="ECO:0000313" key="6">
    <source>
        <dbReference type="EMBL" id="KAA0017028.1"/>
    </source>
</evidence>
<evidence type="ECO:0000256" key="4">
    <source>
        <dbReference type="PIRSR" id="PIRSR601613-1"/>
    </source>
</evidence>
<dbReference type="InterPro" id="IPR050703">
    <property type="entry name" value="Flavin_MAO"/>
</dbReference>
<feature type="binding site" evidence="4">
    <location>
        <position position="241"/>
    </location>
    <ligand>
        <name>substrate</name>
    </ligand>
</feature>
<dbReference type="SUPFAM" id="SSF54373">
    <property type="entry name" value="FAD-linked reductases, C-terminal domain"/>
    <property type="match status" value="1"/>
</dbReference>
<gene>
    <name evidence="6" type="ORF">FOY51_25660</name>
</gene>
<evidence type="ECO:0000256" key="1">
    <source>
        <dbReference type="ARBA" id="ARBA00001974"/>
    </source>
</evidence>
<evidence type="ECO:0000313" key="7">
    <source>
        <dbReference type="Proteomes" id="UP000322244"/>
    </source>
</evidence>
<evidence type="ECO:0000259" key="5">
    <source>
        <dbReference type="Pfam" id="PF01593"/>
    </source>
</evidence>
<reference evidence="6 7" key="1">
    <citation type="submission" date="2019-07" db="EMBL/GenBank/DDBJ databases">
        <title>Rhodococcus cavernicolus sp. nov., isolated from a cave.</title>
        <authorList>
            <person name="Lee S.D."/>
        </authorList>
    </citation>
    <scope>NUCLEOTIDE SEQUENCE [LARGE SCALE GENOMIC DNA]</scope>
    <source>
        <strain evidence="6 7">C1-24</strain>
    </source>
</reference>
<evidence type="ECO:0000256" key="3">
    <source>
        <dbReference type="ARBA" id="ARBA00023002"/>
    </source>
</evidence>
<dbReference type="InterPro" id="IPR001613">
    <property type="entry name" value="Flavin_amine_oxidase"/>
</dbReference>
<dbReference type="EMBL" id="VLNY01000024">
    <property type="protein sequence ID" value="KAA0017028.1"/>
    <property type="molecule type" value="Genomic_DNA"/>
</dbReference>
<dbReference type="Gene3D" id="3.50.50.60">
    <property type="entry name" value="FAD/NAD(P)-binding domain"/>
    <property type="match status" value="1"/>
</dbReference>
<dbReference type="PANTHER" id="PTHR43563">
    <property type="entry name" value="AMINE OXIDASE"/>
    <property type="match status" value="1"/>
</dbReference>
<keyword evidence="7" id="KW-1185">Reference proteome</keyword>
<keyword evidence="3" id="KW-0560">Oxidoreductase</keyword>
<dbReference type="Pfam" id="PF01593">
    <property type="entry name" value="Amino_oxidase"/>
    <property type="match status" value="1"/>
</dbReference>
<dbReference type="InterPro" id="IPR036188">
    <property type="entry name" value="FAD/NAD-bd_sf"/>
</dbReference>
<feature type="binding site" evidence="4">
    <location>
        <position position="346"/>
    </location>
    <ligand>
        <name>substrate</name>
    </ligand>
</feature>
<dbReference type="RefSeq" id="WP_149433113.1">
    <property type="nucleotide sequence ID" value="NZ_VLNY01000024.1"/>
</dbReference>
<dbReference type="InterPro" id="IPR002937">
    <property type="entry name" value="Amino_oxidase"/>
</dbReference>
<feature type="binding site" evidence="4">
    <location>
        <begin position="41"/>
        <end position="42"/>
    </location>
    <ligand>
        <name>FAD</name>
        <dbReference type="ChEBI" id="CHEBI:57692"/>
    </ligand>
</feature>
<dbReference type="PRINTS" id="PR00757">
    <property type="entry name" value="AMINEOXDASEF"/>
</dbReference>
<proteinExistence type="inferred from homology"/>
<evidence type="ECO:0000256" key="2">
    <source>
        <dbReference type="ARBA" id="ARBA00005995"/>
    </source>
</evidence>
<comment type="caution">
    <text evidence="6">The sequence shown here is derived from an EMBL/GenBank/DDBJ whole genome shotgun (WGS) entry which is preliminary data.</text>
</comment>
<organism evidence="6 7">
    <name type="scientific">Antrihabitans cavernicola</name>
    <dbReference type="NCBI Taxonomy" id="2495913"/>
    <lineage>
        <taxon>Bacteria</taxon>
        <taxon>Bacillati</taxon>
        <taxon>Actinomycetota</taxon>
        <taxon>Actinomycetes</taxon>
        <taxon>Mycobacteriales</taxon>
        <taxon>Nocardiaceae</taxon>
        <taxon>Antrihabitans</taxon>
    </lineage>
</organism>
<feature type="domain" description="Amine oxidase" evidence="5">
    <location>
        <begin position="21"/>
        <end position="453"/>
    </location>
</feature>